<comment type="caution">
    <text evidence="2">The sequence shown here is derived from an EMBL/GenBank/DDBJ whole genome shotgun (WGS) entry which is preliminary data.</text>
</comment>
<proteinExistence type="predicted"/>
<dbReference type="Proteomes" id="UP001595957">
    <property type="component" value="Unassembled WGS sequence"/>
</dbReference>
<feature type="domain" description="PIN" evidence="1">
    <location>
        <begin position="9"/>
        <end position="89"/>
    </location>
</feature>
<keyword evidence="3" id="KW-1185">Reference proteome</keyword>
<evidence type="ECO:0000313" key="2">
    <source>
        <dbReference type="EMBL" id="MFC4594441.1"/>
    </source>
</evidence>
<gene>
    <name evidence="2" type="ORF">ACFO3E_09585</name>
</gene>
<dbReference type="RefSeq" id="WP_066530072.1">
    <property type="nucleotide sequence ID" value="NZ_JBHSFZ010000016.1"/>
</dbReference>
<name>A0ABV9EXW8_9SPHN</name>
<dbReference type="EMBL" id="JBHSFZ010000016">
    <property type="protein sequence ID" value="MFC4594441.1"/>
    <property type="molecule type" value="Genomic_DNA"/>
</dbReference>
<evidence type="ECO:0000313" key="3">
    <source>
        <dbReference type="Proteomes" id="UP001595957"/>
    </source>
</evidence>
<reference evidence="3" key="1">
    <citation type="journal article" date="2019" name="Int. J. Syst. Evol. Microbiol.">
        <title>The Global Catalogue of Microorganisms (GCM) 10K type strain sequencing project: providing services to taxonomists for standard genome sequencing and annotation.</title>
        <authorList>
            <consortium name="The Broad Institute Genomics Platform"/>
            <consortium name="The Broad Institute Genome Sequencing Center for Infectious Disease"/>
            <person name="Wu L."/>
            <person name="Ma J."/>
        </authorList>
    </citation>
    <scope>NUCLEOTIDE SEQUENCE [LARGE SCALE GENOMIC DNA]</scope>
    <source>
        <strain evidence="3">NBRC 103632</strain>
    </source>
</reference>
<sequence length="93" mass="9977">MQCSPKRDGDRLARKIAASSARCTSAIAIFQTVAAVARKNSYSVDEARAIVARFLSLAEVTLVPVDEPVGQAARLAFERYGKGRHPASLNMGD</sequence>
<dbReference type="Pfam" id="PF01850">
    <property type="entry name" value="PIN"/>
    <property type="match status" value="1"/>
</dbReference>
<evidence type="ECO:0000259" key="1">
    <source>
        <dbReference type="Pfam" id="PF01850"/>
    </source>
</evidence>
<dbReference type="Gene3D" id="3.40.50.1010">
    <property type="entry name" value="5'-nuclease"/>
    <property type="match status" value="1"/>
</dbReference>
<dbReference type="InterPro" id="IPR002716">
    <property type="entry name" value="PIN_dom"/>
</dbReference>
<accession>A0ABV9EXW8</accession>
<organism evidence="2 3">
    <name type="scientific">Sphingobium tyrosinilyticum</name>
    <dbReference type="NCBI Taxonomy" id="2715436"/>
    <lineage>
        <taxon>Bacteria</taxon>
        <taxon>Pseudomonadati</taxon>
        <taxon>Pseudomonadota</taxon>
        <taxon>Alphaproteobacteria</taxon>
        <taxon>Sphingomonadales</taxon>
        <taxon>Sphingomonadaceae</taxon>
        <taxon>Sphingobium</taxon>
    </lineage>
</organism>
<dbReference type="CDD" id="cd09871">
    <property type="entry name" value="PIN_MtVapC28-VapC30-like"/>
    <property type="match status" value="1"/>
</dbReference>
<protein>
    <submittedName>
        <fullName evidence="2">Type II toxin-antitoxin system VapC family toxin</fullName>
    </submittedName>
</protein>